<feature type="region of interest" description="Disordered" evidence="2">
    <location>
        <begin position="791"/>
        <end position="817"/>
    </location>
</feature>
<feature type="compositionally biased region" description="Basic and acidic residues" evidence="2">
    <location>
        <begin position="561"/>
        <end position="598"/>
    </location>
</feature>
<feature type="region of interest" description="Disordered" evidence="2">
    <location>
        <begin position="1"/>
        <end position="49"/>
    </location>
</feature>
<feature type="coiled-coil region" evidence="1">
    <location>
        <begin position="374"/>
        <end position="408"/>
    </location>
</feature>
<gene>
    <name evidence="4" type="ORF">JXQ802_LOCUS11787</name>
    <name evidence="3" type="ORF">PYM288_LOCUS8318</name>
</gene>
<evidence type="ECO:0000256" key="2">
    <source>
        <dbReference type="SAM" id="MobiDB-lite"/>
    </source>
</evidence>
<accession>A0A813Y5N1</accession>
<feature type="compositionally biased region" description="Polar residues" evidence="2">
    <location>
        <begin position="684"/>
        <end position="698"/>
    </location>
</feature>
<dbReference type="EMBL" id="CAJNOH010000110">
    <property type="protein sequence ID" value="CAF0876411.1"/>
    <property type="molecule type" value="Genomic_DNA"/>
</dbReference>
<feature type="region of interest" description="Disordered" evidence="2">
    <location>
        <begin position="482"/>
        <end position="501"/>
    </location>
</feature>
<feature type="compositionally biased region" description="Basic and acidic residues" evidence="2">
    <location>
        <begin position="529"/>
        <end position="553"/>
    </location>
</feature>
<dbReference type="GO" id="GO:0005813">
    <property type="term" value="C:centrosome"/>
    <property type="evidence" value="ECO:0007669"/>
    <property type="project" value="InterPro"/>
</dbReference>
<feature type="coiled-coil region" evidence="1">
    <location>
        <begin position="228"/>
        <end position="262"/>
    </location>
</feature>
<dbReference type="InterPro" id="IPR026708">
    <property type="entry name" value="CSPP1"/>
</dbReference>
<proteinExistence type="predicted"/>
<evidence type="ECO:0008006" key="7">
    <source>
        <dbReference type="Google" id="ProtNLM"/>
    </source>
</evidence>
<feature type="compositionally biased region" description="Polar residues" evidence="2">
    <location>
        <begin position="482"/>
        <end position="493"/>
    </location>
</feature>
<comment type="caution">
    <text evidence="3">The sequence shown here is derived from an EMBL/GenBank/DDBJ whole genome shotgun (WGS) entry which is preliminary data.</text>
</comment>
<feature type="compositionally biased region" description="Low complexity" evidence="2">
    <location>
        <begin position="668"/>
        <end position="679"/>
    </location>
</feature>
<dbReference type="GO" id="GO:0000922">
    <property type="term" value="C:spindle pole"/>
    <property type="evidence" value="ECO:0007669"/>
    <property type="project" value="InterPro"/>
</dbReference>
<dbReference type="Proteomes" id="UP000663854">
    <property type="component" value="Unassembled WGS sequence"/>
</dbReference>
<reference evidence="3" key="1">
    <citation type="submission" date="2021-02" db="EMBL/GenBank/DDBJ databases">
        <authorList>
            <person name="Nowell W R."/>
        </authorList>
    </citation>
    <scope>NUCLEOTIDE SEQUENCE</scope>
</reference>
<name>A0A813Y5N1_9BILA</name>
<keyword evidence="1" id="KW-0175">Coiled coil</keyword>
<feature type="region of interest" description="Disordered" evidence="2">
    <location>
        <begin position="63"/>
        <end position="82"/>
    </location>
</feature>
<sequence length="968" mass="113419">MITASKDIDYFIERQRSKLNKVPNRQQMNRQRPGALPPPPPPQSQSFPSSNFEERLDVKVNRILDEPSPRIQSRQSYYPPSPRSIINSPFPEQQTIPFNFEQEQRRLPNENASNNEFGFFNRFGNYDEQRVQLKNDLKREYNEYLRTHRGTSKNKSISQMDSPHRNTTRRVQFQQDGIVVAPWEKTDKKTMKNFSNMNDIFSSTTTSTDYTTNRSRSRLSQNHDEQYIRDREEYILELYEQIRELEARRRQLELESSQLSTSNSSSTARAHYTEDLNALNTLLAERLNQRNAIDFELARILNRPPVSTSPTPVVTSSVSPLNMSFEQSNQFYNDNRYRQQYRNDNRSQRNNDDGFQIGHEIDKDAEQASKKRYQKELQTQMFEKQMRKAQAKQEKDEYERKLEAEINRYYYFGRSGGGAPMRDRDGNVIANLGDLRNPQQQQYQTPRSQQLYTAADDKIYSLGTGASSITNAPFYNGEPQIPLNSVRSNSPNHTRGAVSNGIFGTIKTEEQLVREEKYKQDLKKQIDEKRQRNAEELARRRADEERELTKHSEWQQQMEKQTADETARKQEKEAQERQHQQRLQEELERQRKQEETMIKRKSKRQEKSMTPDNYENDADRQNTYDDEQQQQQQDEPIYQSSSPPIPTLKNKEKKRKSNNNTVQHQSFDDTNQQQQPPLNDNDEFTQQPIDDNDGQAQHTYRKQPTPKQSDIPPVRKKPSHTHRSRPQAYYNTNVPLRTNSTTSLRSDGSDSEVLNRLEHLKRQLKDKEARLHQHAKSEAALLSELEAKTTVSYLPPSQRSLSRKQSPGYLFNTTQLPYRNAPSTNDKLLRILQTDDDDEFKPSYFRDDSILMRGGGGGITGDEYISPSKRVDLVDGMFVTNIEDTARRRRYGFEPPGFYDPSDPTSMASLELNRIAEKNEHRLKKLRDLEKDDTSLLDSNEVLERFQERQRLQRRGSQTTLQDDAWLK</sequence>
<organism evidence="3 5">
    <name type="scientific">Rotaria sordida</name>
    <dbReference type="NCBI Taxonomy" id="392033"/>
    <lineage>
        <taxon>Eukaryota</taxon>
        <taxon>Metazoa</taxon>
        <taxon>Spiralia</taxon>
        <taxon>Gnathifera</taxon>
        <taxon>Rotifera</taxon>
        <taxon>Eurotatoria</taxon>
        <taxon>Bdelloidea</taxon>
        <taxon>Philodinida</taxon>
        <taxon>Philodinidae</taxon>
        <taxon>Rotaria</taxon>
    </lineage>
</organism>
<feature type="compositionally biased region" description="Polar residues" evidence="2">
    <location>
        <begin position="729"/>
        <end position="746"/>
    </location>
</feature>
<keyword evidence="6" id="KW-1185">Reference proteome</keyword>
<dbReference type="EMBL" id="CAJNOL010000237">
    <property type="protein sequence ID" value="CAF0952927.1"/>
    <property type="molecule type" value="Genomic_DNA"/>
</dbReference>
<feature type="compositionally biased region" description="Low complexity" evidence="2">
    <location>
        <begin position="72"/>
        <end position="82"/>
    </location>
</feature>
<evidence type="ECO:0000313" key="5">
    <source>
        <dbReference type="Proteomes" id="UP000663854"/>
    </source>
</evidence>
<dbReference type="Proteomes" id="UP000663870">
    <property type="component" value="Unassembled WGS sequence"/>
</dbReference>
<dbReference type="PANTHER" id="PTHR21616">
    <property type="entry name" value="CENTROSOME SPINDLE POLE ASSOCIATED PROTEIN"/>
    <property type="match status" value="1"/>
</dbReference>
<dbReference type="PANTHER" id="PTHR21616:SF3">
    <property type="match status" value="1"/>
</dbReference>
<dbReference type="GO" id="GO:0032467">
    <property type="term" value="P:positive regulation of cytokinesis"/>
    <property type="evidence" value="ECO:0007669"/>
    <property type="project" value="InterPro"/>
</dbReference>
<evidence type="ECO:0000256" key="1">
    <source>
        <dbReference type="SAM" id="Coils"/>
    </source>
</evidence>
<dbReference type="AlphaFoldDB" id="A0A813Y5N1"/>
<dbReference type="GO" id="GO:0005874">
    <property type="term" value="C:microtubule"/>
    <property type="evidence" value="ECO:0007669"/>
    <property type="project" value="InterPro"/>
</dbReference>
<evidence type="ECO:0000313" key="3">
    <source>
        <dbReference type="EMBL" id="CAF0876411.1"/>
    </source>
</evidence>
<evidence type="ECO:0000313" key="6">
    <source>
        <dbReference type="Proteomes" id="UP000663870"/>
    </source>
</evidence>
<protein>
    <recommendedName>
        <fullName evidence="7">Centrosome and spindle pole-associated protein 1</fullName>
    </recommendedName>
</protein>
<feature type="region of interest" description="Disordered" evidence="2">
    <location>
        <begin position="529"/>
        <end position="751"/>
    </location>
</feature>
<feature type="compositionally biased region" description="Basic residues" evidence="2">
    <location>
        <begin position="714"/>
        <end position="725"/>
    </location>
</feature>
<feature type="compositionally biased region" description="Basic and acidic residues" evidence="2">
    <location>
        <begin position="1"/>
        <end position="16"/>
    </location>
</feature>
<evidence type="ECO:0000313" key="4">
    <source>
        <dbReference type="EMBL" id="CAF0952927.1"/>
    </source>
</evidence>